<comment type="caution">
    <text evidence="1">The sequence shown here is derived from an EMBL/GenBank/DDBJ whole genome shotgun (WGS) entry which is preliminary data.</text>
</comment>
<dbReference type="Proteomes" id="UP001143349">
    <property type="component" value="Unassembled WGS sequence"/>
</dbReference>
<accession>A0AAD3P0L1</accession>
<reference evidence="1" key="2">
    <citation type="submission" date="2023-01" db="EMBL/GenBank/DDBJ databases">
        <authorList>
            <person name="Sun Q."/>
            <person name="Evtushenko L."/>
        </authorList>
    </citation>
    <scope>NUCLEOTIDE SEQUENCE</scope>
    <source>
        <strain evidence="1">VKM B-2222</strain>
    </source>
</reference>
<evidence type="ECO:0000313" key="1">
    <source>
        <dbReference type="EMBL" id="GLK65455.1"/>
    </source>
</evidence>
<protein>
    <recommendedName>
        <fullName evidence="3">TetR/AcrR family transcriptional regulator</fullName>
    </recommendedName>
</protein>
<dbReference type="SUPFAM" id="SSF48498">
    <property type="entry name" value="Tetracyclin repressor-like, C-terminal domain"/>
    <property type="match status" value="1"/>
</dbReference>
<evidence type="ECO:0008006" key="3">
    <source>
        <dbReference type="Google" id="ProtNLM"/>
    </source>
</evidence>
<proteinExistence type="predicted"/>
<dbReference type="Gene3D" id="1.10.357.10">
    <property type="entry name" value="Tetracycline Repressor, domain 2"/>
    <property type="match status" value="1"/>
</dbReference>
<dbReference type="InterPro" id="IPR036271">
    <property type="entry name" value="Tet_transcr_reg_TetR-rel_C_sf"/>
</dbReference>
<gene>
    <name evidence="1" type="ORF">GCM10017635_29300</name>
</gene>
<dbReference type="RefSeq" id="WP_010399126.1">
    <property type="nucleotide sequence ID" value="NZ_BSFH01000088.1"/>
</dbReference>
<organism evidence="1 2">
    <name type="scientific">Paracoccus kondratievae</name>
    <dbReference type="NCBI Taxonomy" id="135740"/>
    <lineage>
        <taxon>Bacteria</taxon>
        <taxon>Pseudomonadati</taxon>
        <taxon>Pseudomonadota</taxon>
        <taxon>Alphaproteobacteria</taxon>
        <taxon>Rhodobacterales</taxon>
        <taxon>Paracoccaceae</taxon>
        <taxon>Paracoccus</taxon>
    </lineage>
</organism>
<keyword evidence="2" id="KW-1185">Reference proteome</keyword>
<evidence type="ECO:0000313" key="2">
    <source>
        <dbReference type="Proteomes" id="UP001143349"/>
    </source>
</evidence>
<dbReference type="EMBL" id="BSFH01000088">
    <property type="protein sequence ID" value="GLK65455.1"/>
    <property type="molecule type" value="Genomic_DNA"/>
</dbReference>
<sequence>MERPGNLYQKLIFAAQSFLEETGRMPADAGELARHIDMDEGEILEVFPSVQDLHEGLVYHAVTLLNDRQNRDLADANITDPIEQLNCFLQSYLDWADENPVFFEVMARGLSSPIKPDGTLQRYTLSMRDLCLRKLREAQQLGILSADLDIETAVMMMHYLVKGTNMVFATRSIDPWLKCDPRPFRELSGHIFSEFMRYMTQANAPASTENA</sequence>
<dbReference type="AlphaFoldDB" id="A0AAD3P0L1"/>
<name>A0AAD3P0L1_9RHOB</name>
<reference evidence="1" key="1">
    <citation type="journal article" date="2014" name="Int. J. Syst. Evol. Microbiol.">
        <title>Complete genome sequence of Corynebacterium casei LMG S-19264T (=DSM 44701T), isolated from a smear-ripened cheese.</title>
        <authorList>
            <consortium name="US DOE Joint Genome Institute (JGI-PGF)"/>
            <person name="Walter F."/>
            <person name="Albersmeier A."/>
            <person name="Kalinowski J."/>
            <person name="Ruckert C."/>
        </authorList>
    </citation>
    <scope>NUCLEOTIDE SEQUENCE</scope>
    <source>
        <strain evidence="1">VKM B-2222</strain>
    </source>
</reference>